<evidence type="ECO:0000313" key="10">
    <source>
        <dbReference type="EMBL" id="MFD2829119.1"/>
    </source>
</evidence>
<proteinExistence type="predicted"/>
<dbReference type="InterPro" id="IPR001433">
    <property type="entry name" value="OxRdtase_FAD/NAD-bd"/>
</dbReference>
<keyword evidence="11" id="KW-1185">Reference proteome</keyword>
<dbReference type="RefSeq" id="WP_377770834.1">
    <property type="nucleotide sequence ID" value="NZ_JBHUOQ010000001.1"/>
</dbReference>
<evidence type="ECO:0000256" key="2">
    <source>
        <dbReference type="ARBA" id="ARBA00022630"/>
    </source>
</evidence>
<name>A0ABW5WUI3_9STAP</name>
<dbReference type="InterPro" id="IPR001709">
    <property type="entry name" value="Flavoprot_Pyr_Nucl_cyt_Rdtase"/>
</dbReference>
<dbReference type="InterPro" id="IPR050415">
    <property type="entry name" value="MRET"/>
</dbReference>
<dbReference type="InterPro" id="IPR013112">
    <property type="entry name" value="FAD-bd_8"/>
</dbReference>
<dbReference type="Proteomes" id="UP001597519">
    <property type="component" value="Unassembled WGS sequence"/>
</dbReference>
<feature type="domain" description="FAD-binding FR-type" evidence="9">
    <location>
        <begin position="11"/>
        <end position="112"/>
    </location>
</feature>
<keyword evidence="3" id="KW-0001">2Fe-2S</keyword>
<dbReference type="CDD" id="cd00322">
    <property type="entry name" value="FNR_like"/>
    <property type="match status" value="1"/>
</dbReference>
<comment type="caution">
    <text evidence="10">The sequence shown here is derived from an EMBL/GenBank/DDBJ whole genome shotgun (WGS) entry which is preliminary data.</text>
</comment>
<reference evidence="11" key="1">
    <citation type="journal article" date="2019" name="Int. J. Syst. Evol. Microbiol.">
        <title>The Global Catalogue of Microorganisms (GCM) 10K type strain sequencing project: providing services to taxonomists for standard genome sequencing and annotation.</title>
        <authorList>
            <consortium name="The Broad Institute Genomics Platform"/>
            <consortium name="The Broad Institute Genome Sequencing Center for Infectious Disease"/>
            <person name="Wu L."/>
            <person name="Ma J."/>
        </authorList>
    </citation>
    <scope>NUCLEOTIDE SEQUENCE [LARGE SCALE GENOMIC DNA]</scope>
    <source>
        <strain evidence="11">KCTC 33575</strain>
    </source>
</reference>
<keyword evidence="8" id="KW-0411">Iron-sulfur</keyword>
<dbReference type="SUPFAM" id="SSF52343">
    <property type="entry name" value="Ferredoxin reductase-like, C-terminal NADP-linked domain"/>
    <property type="match status" value="1"/>
</dbReference>
<sequence length="231" mass="26310">MGFFRDSMAMFTNYSLPFKYRTQETEDIHTFHFEKPADFSYEAGQYGLFKINHEVLKNKTKPFTISSSPDEDTLSITTRVGSKPSPYKRALMNLNVNHSLSLKGPIGTFNETPATGQIFIAGGMGITPFRAMIKSAAFNKVPSKITLIYFTDDEEPLFKDELESYEKDGFVTLHIKTYDRFSELDQYISDDGSARYLVAGPDQFVTSTFTQLISKGIKKKHIKKDVFYGYK</sequence>
<dbReference type="Gene3D" id="3.40.50.80">
    <property type="entry name" value="Nucleotide-binding domain of ferredoxin-NADP reductase (FNR) module"/>
    <property type="match status" value="1"/>
</dbReference>
<evidence type="ECO:0000256" key="8">
    <source>
        <dbReference type="ARBA" id="ARBA00023014"/>
    </source>
</evidence>
<dbReference type="PROSITE" id="PS51384">
    <property type="entry name" value="FAD_FR"/>
    <property type="match status" value="1"/>
</dbReference>
<dbReference type="InterPro" id="IPR017938">
    <property type="entry name" value="Riboflavin_synthase-like_b-brl"/>
</dbReference>
<dbReference type="PANTHER" id="PTHR47354">
    <property type="entry name" value="NADH OXIDOREDUCTASE HCR"/>
    <property type="match status" value="1"/>
</dbReference>
<dbReference type="Pfam" id="PF00175">
    <property type="entry name" value="NAD_binding_1"/>
    <property type="match status" value="1"/>
</dbReference>
<evidence type="ECO:0000256" key="3">
    <source>
        <dbReference type="ARBA" id="ARBA00022714"/>
    </source>
</evidence>
<dbReference type="InterPro" id="IPR039261">
    <property type="entry name" value="FNR_nucleotide-bd"/>
</dbReference>
<accession>A0ABW5WUI3</accession>
<dbReference type="PRINTS" id="PR00371">
    <property type="entry name" value="FPNCR"/>
</dbReference>
<dbReference type="Gene3D" id="2.40.30.10">
    <property type="entry name" value="Translation factors"/>
    <property type="match status" value="1"/>
</dbReference>
<evidence type="ECO:0000313" key="11">
    <source>
        <dbReference type="Proteomes" id="UP001597519"/>
    </source>
</evidence>
<dbReference type="EMBL" id="JBHUOQ010000001">
    <property type="protein sequence ID" value="MFD2829119.1"/>
    <property type="molecule type" value="Genomic_DNA"/>
</dbReference>
<keyword evidence="5" id="KW-0274">FAD</keyword>
<evidence type="ECO:0000256" key="1">
    <source>
        <dbReference type="ARBA" id="ARBA00001974"/>
    </source>
</evidence>
<comment type="cofactor">
    <cofactor evidence="1">
        <name>FAD</name>
        <dbReference type="ChEBI" id="CHEBI:57692"/>
    </cofactor>
</comment>
<organism evidence="10 11">
    <name type="scientific">Corticicoccus populi</name>
    <dbReference type="NCBI Taxonomy" id="1812821"/>
    <lineage>
        <taxon>Bacteria</taxon>
        <taxon>Bacillati</taxon>
        <taxon>Bacillota</taxon>
        <taxon>Bacilli</taxon>
        <taxon>Bacillales</taxon>
        <taxon>Staphylococcaceae</taxon>
        <taxon>Corticicoccus</taxon>
    </lineage>
</organism>
<dbReference type="Pfam" id="PF08022">
    <property type="entry name" value="FAD_binding_8"/>
    <property type="match status" value="1"/>
</dbReference>
<keyword evidence="4" id="KW-0479">Metal-binding</keyword>
<evidence type="ECO:0000256" key="5">
    <source>
        <dbReference type="ARBA" id="ARBA00022827"/>
    </source>
</evidence>
<dbReference type="SUPFAM" id="SSF63380">
    <property type="entry name" value="Riboflavin synthase domain-like"/>
    <property type="match status" value="1"/>
</dbReference>
<keyword evidence="6" id="KW-0560">Oxidoreductase</keyword>
<dbReference type="PRINTS" id="PR00410">
    <property type="entry name" value="PHEHYDRXLASE"/>
</dbReference>
<evidence type="ECO:0000256" key="6">
    <source>
        <dbReference type="ARBA" id="ARBA00023002"/>
    </source>
</evidence>
<evidence type="ECO:0000256" key="7">
    <source>
        <dbReference type="ARBA" id="ARBA00023004"/>
    </source>
</evidence>
<keyword evidence="2" id="KW-0285">Flavoprotein</keyword>
<evidence type="ECO:0000256" key="4">
    <source>
        <dbReference type="ARBA" id="ARBA00022723"/>
    </source>
</evidence>
<dbReference type="InterPro" id="IPR017927">
    <property type="entry name" value="FAD-bd_FR_type"/>
</dbReference>
<evidence type="ECO:0000259" key="9">
    <source>
        <dbReference type="PROSITE" id="PS51384"/>
    </source>
</evidence>
<dbReference type="PANTHER" id="PTHR47354:SF8">
    <property type="entry name" value="1,2-PHENYLACETYL-COA EPOXIDASE, SUBUNIT E"/>
    <property type="match status" value="1"/>
</dbReference>
<protein>
    <submittedName>
        <fullName evidence="10">FAD-dependent oxidoreductase</fullName>
    </submittedName>
</protein>
<gene>
    <name evidence="10" type="ORF">ACFSX4_01480</name>
</gene>
<keyword evidence="7" id="KW-0408">Iron</keyword>